<keyword evidence="1" id="KW-0472">Membrane</keyword>
<organism evidence="2 4">
    <name type="scientific">Haladaptatus paucihalophilus DX253</name>
    <dbReference type="NCBI Taxonomy" id="797209"/>
    <lineage>
        <taxon>Archaea</taxon>
        <taxon>Methanobacteriati</taxon>
        <taxon>Methanobacteriota</taxon>
        <taxon>Stenosarchaea group</taxon>
        <taxon>Halobacteria</taxon>
        <taxon>Halobacteriales</taxon>
        <taxon>Haladaptataceae</taxon>
        <taxon>Haladaptatus</taxon>
    </lineage>
</organism>
<dbReference type="STRING" id="797209.GCA_000376445_01949"/>
<dbReference type="PANTHER" id="PTHR31272:SF9">
    <property type="entry name" value="BLL1027 PROTEIN"/>
    <property type="match status" value="1"/>
</dbReference>
<dbReference type="EMBL" id="AEMG01000002">
    <property type="protein sequence ID" value="EFW93737.1"/>
    <property type="molecule type" value="Genomic_DNA"/>
</dbReference>
<reference evidence="3" key="2">
    <citation type="submission" date="2016-11" db="EMBL/GenBank/DDBJ databases">
        <authorList>
            <person name="Jaros S."/>
            <person name="Januszkiewicz K."/>
            <person name="Wedrychowicz H."/>
        </authorList>
    </citation>
    <scope>NUCLEOTIDE SEQUENCE [LARGE SCALE GENOMIC DNA]</scope>
    <source>
        <strain evidence="3">DX253</strain>
    </source>
</reference>
<accession>E7QMU2</accession>
<dbReference type="InterPro" id="IPR051790">
    <property type="entry name" value="Cytochrome_c-biogenesis_DsbD"/>
</dbReference>
<dbReference type="Proteomes" id="UP000003751">
    <property type="component" value="Unassembled WGS sequence"/>
</dbReference>
<keyword evidence="1" id="KW-0812">Transmembrane</keyword>
<dbReference type="RefSeq" id="WP_007976265.1">
    <property type="nucleotide sequence ID" value="NZ_AEMG01000002.1"/>
</dbReference>
<proteinExistence type="predicted"/>
<name>E7QMU2_HALPU</name>
<keyword evidence="1" id="KW-1133">Transmembrane helix</keyword>
<evidence type="ECO:0000313" key="2">
    <source>
        <dbReference type="EMBL" id="EFW93737.1"/>
    </source>
</evidence>
<dbReference type="Proteomes" id="UP000184203">
    <property type="component" value="Unassembled WGS sequence"/>
</dbReference>
<dbReference type="eggNOG" id="arCOG04522">
    <property type="taxonomic scope" value="Archaea"/>
</dbReference>
<feature type="transmembrane region" description="Helical" evidence="1">
    <location>
        <begin position="122"/>
        <end position="142"/>
    </location>
</feature>
<gene>
    <name evidence="3" type="ORF">SAMN05444342_3961</name>
    <name evidence="2" type="ORF">ZOD2009_01300</name>
</gene>
<protein>
    <submittedName>
        <fullName evidence="2">Cytochrome C biogenesis protein</fullName>
    </submittedName>
    <submittedName>
        <fullName evidence="3">Cytochrome c-type biogenesis protein</fullName>
    </submittedName>
</protein>
<feature type="transmembrane region" description="Helical" evidence="1">
    <location>
        <begin position="12"/>
        <end position="38"/>
    </location>
</feature>
<evidence type="ECO:0000256" key="1">
    <source>
        <dbReference type="SAM" id="Phobius"/>
    </source>
</evidence>
<feature type="transmembrane region" description="Helical" evidence="1">
    <location>
        <begin position="50"/>
        <end position="75"/>
    </location>
</feature>
<feature type="transmembrane region" description="Helical" evidence="1">
    <location>
        <begin position="162"/>
        <end position="185"/>
    </location>
</feature>
<dbReference type="AlphaFoldDB" id="E7QMU2"/>
<keyword evidence="5" id="KW-1185">Reference proteome</keyword>
<feature type="transmembrane region" description="Helical" evidence="1">
    <location>
        <begin position="81"/>
        <end position="101"/>
    </location>
</feature>
<sequence>MSASTLLPTVAFAASAGIATFFAPCAFPLLPGYIGYYLQHQDDETVSSALLPAAGAAVGALATLGAVGVAVFVAGQELVRYLQWFEPLAGVVLLVVGLLVVAGKRPTVRVPLPERPASTTGFVLFGGGYALAAAGCVAPVFLGVVAQTLTLPLSGRILSFGSYALGVVIPLSGVTLLMAAGVDWWRELGRYSYALERVAGGLMILAGIGQLYLSFVVLDAF</sequence>
<reference evidence="2 4" key="1">
    <citation type="journal article" date="2014" name="ISME J.">
        <title>Trehalose/2-sulfotrehalose biosynthesis and glycine-betaine uptake are widely spread mechanisms for osmoadaptation in the Halobacteriales.</title>
        <authorList>
            <person name="Youssef N.H."/>
            <person name="Savage-Ashlock K.N."/>
            <person name="McCully A.L."/>
            <person name="Luedtke B."/>
            <person name="Shaw E.I."/>
            <person name="Hoff W.D."/>
            <person name="Elshahed M.S."/>
        </authorList>
    </citation>
    <scope>NUCLEOTIDE SEQUENCE [LARGE SCALE GENOMIC DNA]</scope>
    <source>
        <strain evidence="2 4">DX253</strain>
    </source>
</reference>
<evidence type="ECO:0000313" key="4">
    <source>
        <dbReference type="Proteomes" id="UP000003751"/>
    </source>
</evidence>
<dbReference type="OrthoDB" id="205803at2157"/>
<reference evidence="5" key="3">
    <citation type="submission" date="2016-11" db="EMBL/GenBank/DDBJ databases">
        <authorList>
            <person name="Varghese N."/>
            <person name="Submissions S."/>
        </authorList>
    </citation>
    <scope>NUCLEOTIDE SEQUENCE [LARGE SCALE GENOMIC DNA]</scope>
    <source>
        <strain evidence="5">DX253</strain>
    </source>
</reference>
<dbReference type="PANTHER" id="PTHR31272">
    <property type="entry name" value="CYTOCHROME C-TYPE BIOGENESIS PROTEIN HI_1454-RELATED"/>
    <property type="match status" value="1"/>
</dbReference>
<evidence type="ECO:0000313" key="3">
    <source>
        <dbReference type="EMBL" id="SHL49468.1"/>
    </source>
</evidence>
<feature type="transmembrane region" description="Helical" evidence="1">
    <location>
        <begin position="197"/>
        <end position="218"/>
    </location>
</feature>
<dbReference type="EMBL" id="FRAN01000007">
    <property type="protein sequence ID" value="SHL49468.1"/>
    <property type="molecule type" value="Genomic_DNA"/>
</dbReference>
<dbReference type="PATRIC" id="fig|797209.4.peg.243"/>
<evidence type="ECO:0000313" key="5">
    <source>
        <dbReference type="Proteomes" id="UP000184203"/>
    </source>
</evidence>